<feature type="compositionally biased region" description="Polar residues" evidence="6">
    <location>
        <begin position="365"/>
        <end position="375"/>
    </location>
</feature>
<feature type="region of interest" description="Disordered" evidence="6">
    <location>
        <begin position="277"/>
        <end position="400"/>
    </location>
</feature>
<keyword evidence="4" id="KW-0804">Transcription</keyword>
<keyword evidence="9" id="KW-1185">Reference proteome</keyword>
<gene>
    <name evidence="8" type="ORF">AQUCO_00500325v1</name>
</gene>
<evidence type="ECO:0000313" key="8">
    <source>
        <dbReference type="EMBL" id="PIA58316.1"/>
    </source>
</evidence>
<evidence type="ECO:0000256" key="4">
    <source>
        <dbReference type="ARBA" id="ARBA00023163"/>
    </source>
</evidence>
<dbReference type="GO" id="GO:0003677">
    <property type="term" value="F:DNA binding"/>
    <property type="evidence" value="ECO:0007669"/>
    <property type="project" value="UniProtKB-KW"/>
</dbReference>
<evidence type="ECO:0000259" key="7">
    <source>
        <dbReference type="PROSITE" id="PS50090"/>
    </source>
</evidence>
<dbReference type="Pfam" id="PF13837">
    <property type="entry name" value="Myb_DNA-bind_4"/>
    <property type="match status" value="1"/>
</dbReference>
<dbReference type="EMBL" id="KZ305022">
    <property type="protein sequence ID" value="PIA58316.1"/>
    <property type="molecule type" value="Genomic_DNA"/>
</dbReference>
<evidence type="ECO:0000256" key="2">
    <source>
        <dbReference type="ARBA" id="ARBA00023015"/>
    </source>
</evidence>
<dbReference type="PANTHER" id="PTHR21654:SF7">
    <property type="entry name" value="HOMEODOMAIN-LIKE SUPERFAMILY PROTEIN"/>
    <property type="match status" value="1"/>
</dbReference>
<keyword evidence="3" id="KW-0238">DNA-binding</keyword>
<reference evidence="8 9" key="1">
    <citation type="submission" date="2017-09" db="EMBL/GenBank/DDBJ databases">
        <title>WGS assembly of Aquilegia coerulea Goldsmith.</title>
        <authorList>
            <person name="Hodges S."/>
            <person name="Kramer E."/>
            <person name="Nordborg M."/>
            <person name="Tomkins J."/>
            <person name="Borevitz J."/>
            <person name="Derieg N."/>
            <person name="Yan J."/>
            <person name="Mihaltcheva S."/>
            <person name="Hayes R.D."/>
            <person name="Rokhsar D."/>
        </authorList>
    </citation>
    <scope>NUCLEOTIDE SEQUENCE [LARGE SCALE GENOMIC DNA]</scope>
    <source>
        <strain evidence="9">cv. Goldsmith</strain>
    </source>
</reference>
<feature type="compositionally biased region" description="Polar residues" evidence="6">
    <location>
        <begin position="288"/>
        <end position="302"/>
    </location>
</feature>
<evidence type="ECO:0000256" key="3">
    <source>
        <dbReference type="ARBA" id="ARBA00023125"/>
    </source>
</evidence>
<dbReference type="Gene3D" id="1.10.10.60">
    <property type="entry name" value="Homeodomain-like"/>
    <property type="match status" value="1"/>
</dbReference>
<dbReference type="CDD" id="cd12203">
    <property type="entry name" value="GT1"/>
    <property type="match status" value="1"/>
</dbReference>
<dbReference type="AlphaFoldDB" id="A0A2G5ERF4"/>
<dbReference type="STRING" id="218851.A0A2G5ERF4"/>
<feature type="region of interest" description="Disordered" evidence="6">
    <location>
        <begin position="236"/>
        <end position="256"/>
    </location>
</feature>
<dbReference type="PANTHER" id="PTHR21654">
    <property type="entry name" value="FI21293P1"/>
    <property type="match status" value="1"/>
</dbReference>
<dbReference type="InterPro" id="IPR044822">
    <property type="entry name" value="Myb_DNA-bind_4"/>
</dbReference>
<dbReference type="FunCoup" id="A0A2G5ERF4">
    <property type="interactions" value="363"/>
</dbReference>
<dbReference type="OrthoDB" id="691673at2759"/>
<feature type="compositionally biased region" description="Basic and acidic residues" evidence="6">
    <location>
        <begin position="378"/>
        <end position="400"/>
    </location>
</feature>
<dbReference type="GO" id="GO:0005634">
    <property type="term" value="C:nucleus"/>
    <property type="evidence" value="ECO:0007669"/>
    <property type="project" value="UniProtKB-SubCell"/>
</dbReference>
<dbReference type="InParanoid" id="A0A2G5ERF4"/>
<evidence type="ECO:0000256" key="1">
    <source>
        <dbReference type="ARBA" id="ARBA00004123"/>
    </source>
</evidence>
<feature type="domain" description="Myb-like" evidence="7">
    <location>
        <begin position="436"/>
        <end position="500"/>
    </location>
</feature>
<evidence type="ECO:0000313" key="9">
    <source>
        <dbReference type="Proteomes" id="UP000230069"/>
    </source>
</evidence>
<feature type="region of interest" description="Disordered" evidence="6">
    <location>
        <begin position="111"/>
        <end position="143"/>
    </location>
</feature>
<feature type="compositionally biased region" description="Polar residues" evidence="6">
    <location>
        <begin position="128"/>
        <end position="139"/>
    </location>
</feature>
<comment type="subcellular location">
    <subcellularLocation>
        <location evidence="1">Nucleus</location>
    </subcellularLocation>
</comment>
<dbReference type="GO" id="GO:0006355">
    <property type="term" value="P:regulation of DNA-templated transcription"/>
    <property type="evidence" value="ECO:0007669"/>
    <property type="project" value="UniProtKB-ARBA"/>
</dbReference>
<keyword evidence="5" id="KW-0539">Nucleus</keyword>
<dbReference type="InterPro" id="IPR001005">
    <property type="entry name" value="SANT/Myb"/>
</dbReference>
<proteinExistence type="predicted"/>
<organism evidence="8 9">
    <name type="scientific">Aquilegia coerulea</name>
    <name type="common">Rocky mountain columbine</name>
    <dbReference type="NCBI Taxonomy" id="218851"/>
    <lineage>
        <taxon>Eukaryota</taxon>
        <taxon>Viridiplantae</taxon>
        <taxon>Streptophyta</taxon>
        <taxon>Embryophyta</taxon>
        <taxon>Tracheophyta</taxon>
        <taxon>Spermatophyta</taxon>
        <taxon>Magnoliopsida</taxon>
        <taxon>Ranunculales</taxon>
        <taxon>Ranunculaceae</taxon>
        <taxon>Thalictroideae</taxon>
        <taxon>Aquilegia</taxon>
    </lineage>
</organism>
<evidence type="ECO:0000256" key="5">
    <source>
        <dbReference type="ARBA" id="ARBA00023242"/>
    </source>
</evidence>
<sequence length="591" mass="66874">MTLTNISDEISPFPDAGNLLYGERSSFPTQKLLPIRSNGDEDSSSPTNLASGSSSPHIVTSNEDSNMEMEIDGNPSSASNKGPLWEIVAKKLEQMGYEYPKDNIFSQLLAFGNRNNNNDDGSEKQMSEENGSVQAQAQPSVPPDPIDIANMLVALHTTSAEFQENEESNRENKGESGEEGIVDVLKRKRKRRNYSEIELVLLSMVDRLMKKQEEMHKQLLDLIDKQEKERIAREEAWREQELERHKKEREVRDRETSRNVALISYIGKFLGKQIEVPKLPQPPRLDESQYQAQDKLRSSAQKVQLIHIPVSPHPGVQQSQHPGEHQSPHPGVHQSPHPSVRQPPHLGEHQSPHPGEHQSPHPSVHQFQHPGQHQSPHPGEHQSPRPGEHQSPRPGEHQDEAENRLGSTAKMVEPVQSLQYPETPYPDDCQDQAEYKLALRSNRWPEPEVKALISIRTGIAHKFQTSELKQSVWEEISGTMSSMGFNRSAKKCKEKWENINKYFKKSVASGQQRRRSKKTCPYFDELHVLYQNGSLNFKTPFEVRMEGEAFENRELQACNQLAVTLVPDIVPSSTPADFSEGIRSSLPPKVS</sequence>
<feature type="compositionally biased region" description="Basic and acidic residues" evidence="6">
    <location>
        <begin position="346"/>
        <end position="359"/>
    </location>
</feature>
<name>A0A2G5ERF4_AQUCA</name>
<dbReference type="Proteomes" id="UP000230069">
    <property type="component" value="Unassembled WGS sequence"/>
</dbReference>
<protein>
    <recommendedName>
        <fullName evidence="7">Myb-like domain-containing protein</fullName>
    </recommendedName>
</protein>
<feature type="region of interest" description="Disordered" evidence="6">
    <location>
        <begin position="1"/>
        <end position="81"/>
    </location>
</feature>
<dbReference type="FunFam" id="1.10.10.60:FF:000092">
    <property type="entry name" value="Trihelix transcription factor GT-2"/>
    <property type="match status" value="1"/>
</dbReference>
<evidence type="ECO:0000256" key="6">
    <source>
        <dbReference type="SAM" id="MobiDB-lite"/>
    </source>
</evidence>
<dbReference type="PROSITE" id="PS50090">
    <property type="entry name" value="MYB_LIKE"/>
    <property type="match status" value="1"/>
</dbReference>
<accession>A0A2G5ERF4</accession>
<keyword evidence="2" id="KW-0805">Transcription regulation</keyword>
<feature type="compositionally biased region" description="Polar residues" evidence="6">
    <location>
        <begin position="44"/>
        <end position="64"/>
    </location>
</feature>